<evidence type="ECO:0000256" key="2">
    <source>
        <dbReference type="ARBA" id="ARBA00005416"/>
    </source>
</evidence>
<reference evidence="9" key="1">
    <citation type="journal article" date="2018" name="DNA Res.">
        <title>Multiple hybrid de novo genome assembly of finger millet, an orphan allotetraploid crop.</title>
        <authorList>
            <person name="Hatakeyama M."/>
            <person name="Aluri S."/>
            <person name="Balachadran M.T."/>
            <person name="Sivarajan S.R."/>
            <person name="Patrignani A."/>
            <person name="Gruter S."/>
            <person name="Poveda L."/>
            <person name="Shimizu-Inatsugi R."/>
            <person name="Baeten J."/>
            <person name="Francoijs K.J."/>
            <person name="Nataraja K.N."/>
            <person name="Reddy Y.A.N."/>
            <person name="Phadnis S."/>
            <person name="Ravikumar R.L."/>
            <person name="Schlapbach R."/>
            <person name="Sreeman S.M."/>
            <person name="Shimizu K.K."/>
        </authorList>
    </citation>
    <scope>NUCLEOTIDE SEQUENCE</scope>
</reference>
<evidence type="ECO:0000256" key="5">
    <source>
        <dbReference type="ARBA" id="ARBA00023180"/>
    </source>
</evidence>
<evidence type="ECO:0000256" key="8">
    <source>
        <dbReference type="SAM" id="SignalP"/>
    </source>
</evidence>
<feature type="signal peptide" evidence="8">
    <location>
        <begin position="1"/>
        <end position="18"/>
    </location>
</feature>
<accession>A0AAV5C4Y9</accession>
<evidence type="ECO:0000256" key="7">
    <source>
        <dbReference type="SAM" id="MobiDB-lite"/>
    </source>
</evidence>
<dbReference type="PANTHER" id="PTHR33869">
    <property type="entry name" value="CLAVATA3/ESR (CLE)-RELATED PROTEIN 3"/>
    <property type="match status" value="1"/>
</dbReference>
<dbReference type="InterPro" id="IPR039616">
    <property type="entry name" value="CLE1-4"/>
</dbReference>
<name>A0AAV5C4Y9_ELECO</name>
<feature type="region of interest" description="Disordered" evidence="7">
    <location>
        <begin position="57"/>
        <end position="84"/>
    </location>
</feature>
<evidence type="ECO:0000256" key="4">
    <source>
        <dbReference type="ARBA" id="ARBA00022729"/>
    </source>
</evidence>
<keyword evidence="6" id="KW-0379">Hydroxylation</keyword>
<keyword evidence="4 8" id="KW-0732">Signal</keyword>
<reference evidence="9" key="2">
    <citation type="submission" date="2021-12" db="EMBL/GenBank/DDBJ databases">
        <title>Resequencing data analysis of finger millet.</title>
        <authorList>
            <person name="Hatakeyama M."/>
            <person name="Aluri S."/>
            <person name="Balachadran M.T."/>
            <person name="Sivarajan S.R."/>
            <person name="Poveda L."/>
            <person name="Shimizu-Inatsugi R."/>
            <person name="Schlapbach R."/>
            <person name="Sreeman S.M."/>
            <person name="Shimizu K.K."/>
        </authorList>
    </citation>
    <scope>NUCLEOTIDE SEQUENCE</scope>
</reference>
<evidence type="ECO:0000313" key="9">
    <source>
        <dbReference type="EMBL" id="GJM93095.1"/>
    </source>
</evidence>
<dbReference type="PANTHER" id="PTHR33869:SF4">
    <property type="match status" value="1"/>
</dbReference>
<keyword evidence="5" id="KW-0325">Glycoprotein</keyword>
<gene>
    <name evidence="9" type="primary">ga09621</name>
    <name evidence="9" type="ORF">PR202_ga09621</name>
</gene>
<organism evidence="9 10">
    <name type="scientific">Eleusine coracana subsp. coracana</name>
    <dbReference type="NCBI Taxonomy" id="191504"/>
    <lineage>
        <taxon>Eukaryota</taxon>
        <taxon>Viridiplantae</taxon>
        <taxon>Streptophyta</taxon>
        <taxon>Embryophyta</taxon>
        <taxon>Tracheophyta</taxon>
        <taxon>Spermatophyta</taxon>
        <taxon>Magnoliopsida</taxon>
        <taxon>Liliopsida</taxon>
        <taxon>Poales</taxon>
        <taxon>Poaceae</taxon>
        <taxon>PACMAD clade</taxon>
        <taxon>Chloridoideae</taxon>
        <taxon>Cynodonteae</taxon>
        <taxon>Eleusininae</taxon>
        <taxon>Eleusine</taxon>
    </lineage>
</organism>
<dbReference type="Proteomes" id="UP001054889">
    <property type="component" value="Unassembled WGS sequence"/>
</dbReference>
<evidence type="ECO:0000313" key="10">
    <source>
        <dbReference type="Proteomes" id="UP001054889"/>
    </source>
</evidence>
<protein>
    <submittedName>
        <fullName evidence="9">Uncharacterized protein</fullName>
    </submittedName>
</protein>
<comment type="subcellular location">
    <subcellularLocation>
        <location evidence="1">Secreted</location>
    </subcellularLocation>
</comment>
<feature type="chain" id="PRO_5043562665" evidence="8">
    <location>
        <begin position="19"/>
        <end position="84"/>
    </location>
</feature>
<evidence type="ECO:0000256" key="6">
    <source>
        <dbReference type="ARBA" id="ARBA00023278"/>
    </source>
</evidence>
<evidence type="ECO:0000256" key="3">
    <source>
        <dbReference type="ARBA" id="ARBA00022525"/>
    </source>
</evidence>
<comment type="similarity">
    <text evidence="2">Belongs to the CLV3/ESR signal peptide family.</text>
</comment>
<proteinExistence type="inferred from homology"/>
<dbReference type="AlphaFoldDB" id="A0AAV5C4Y9"/>
<feature type="compositionally biased region" description="Basic and acidic residues" evidence="7">
    <location>
        <begin position="68"/>
        <end position="84"/>
    </location>
</feature>
<dbReference type="GO" id="GO:0033612">
    <property type="term" value="F:receptor serine/threonine kinase binding"/>
    <property type="evidence" value="ECO:0007669"/>
    <property type="project" value="TreeGrafter"/>
</dbReference>
<comment type="caution">
    <text evidence="9">The sequence shown here is derived from an EMBL/GenBank/DDBJ whole genome shotgun (WGS) entry which is preliminary data.</text>
</comment>
<dbReference type="EMBL" id="BQKI01000004">
    <property type="protein sequence ID" value="GJM93095.1"/>
    <property type="molecule type" value="Genomic_DNA"/>
</dbReference>
<sequence length="84" mass="8765">MASRVSIVVCLVLVIVSAALVATPAEARASVLGGYAAPAPPGDMAVGGVKRGGIRRRGRWNVRSLQDGTHKREVPGGPDPQHHY</sequence>
<evidence type="ECO:0000256" key="1">
    <source>
        <dbReference type="ARBA" id="ARBA00004613"/>
    </source>
</evidence>
<keyword evidence="3" id="KW-0964">Secreted</keyword>
<dbReference type="GO" id="GO:0005576">
    <property type="term" value="C:extracellular region"/>
    <property type="evidence" value="ECO:0007669"/>
    <property type="project" value="UniProtKB-SubCell"/>
</dbReference>
<keyword evidence="10" id="KW-1185">Reference proteome</keyword>